<gene>
    <name evidence="2" type="ORF">CTI12_AA176870</name>
</gene>
<organism evidence="2 3">
    <name type="scientific">Artemisia annua</name>
    <name type="common">Sweet wormwood</name>
    <dbReference type="NCBI Taxonomy" id="35608"/>
    <lineage>
        <taxon>Eukaryota</taxon>
        <taxon>Viridiplantae</taxon>
        <taxon>Streptophyta</taxon>
        <taxon>Embryophyta</taxon>
        <taxon>Tracheophyta</taxon>
        <taxon>Spermatophyta</taxon>
        <taxon>Magnoliopsida</taxon>
        <taxon>eudicotyledons</taxon>
        <taxon>Gunneridae</taxon>
        <taxon>Pentapetalae</taxon>
        <taxon>asterids</taxon>
        <taxon>campanulids</taxon>
        <taxon>Asterales</taxon>
        <taxon>Asteraceae</taxon>
        <taxon>Asteroideae</taxon>
        <taxon>Anthemideae</taxon>
        <taxon>Artemisiinae</taxon>
        <taxon>Artemisia</taxon>
    </lineage>
</organism>
<accession>A0A2U1PA03</accession>
<evidence type="ECO:0000313" key="3">
    <source>
        <dbReference type="Proteomes" id="UP000245207"/>
    </source>
</evidence>
<dbReference type="Pfam" id="PF24917">
    <property type="entry name" value="BLTP3A_B"/>
    <property type="match status" value="1"/>
</dbReference>
<dbReference type="PANTHER" id="PTHR22774:SF11">
    <property type="entry name" value="CHOREIN N-TERMINAL DOMAIN-CONTAINING PROTEIN"/>
    <property type="match status" value="1"/>
</dbReference>
<dbReference type="STRING" id="35608.A0A2U1PA03"/>
<protein>
    <submittedName>
        <fullName evidence="2">Uncharacterized protein</fullName>
    </submittedName>
</protein>
<reference evidence="2 3" key="1">
    <citation type="journal article" date="2018" name="Mol. Plant">
        <title>The genome of Artemisia annua provides insight into the evolution of Asteraceae family and artemisinin biosynthesis.</title>
        <authorList>
            <person name="Shen Q."/>
            <person name="Zhang L."/>
            <person name="Liao Z."/>
            <person name="Wang S."/>
            <person name="Yan T."/>
            <person name="Shi P."/>
            <person name="Liu M."/>
            <person name="Fu X."/>
            <person name="Pan Q."/>
            <person name="Wang Y."/>
            <person name="Lv Z."/>
            <person name="Lu X."/>
            <person name="Zhang F."/>
            <person name="Jiang W."/>
            <person name="Ma Y."/>
            <person name="Chen M."/>
            <person name="Hao X."/>
            <person name="Li L."/>
            <person name="Tang Y."/>
            <person name="Lv G."/>
            <person name="Zhou Y."/>
            <person name="Sun X."/>
            <person name="Brodelius P.E."/>
            <person name="Rose J.K.C."/>
            <person name="Tang K."/>
        </authorList>
    </citation>
    <scope>NUCLEOTIDE SEQUENCE [LARGE SCALE GENOMIC DNA]</scope>
    <source>
        <strain evidence="3">cv. Huhao1</strain>
        <tissue evidence="2">Leaf</tissue>
    </source>
</reference>
<evidence type="ECO:0000313" key="2">
    <source>
        <dbReference type="EMBL" id="PWA82568.1"/>
    </source>
</evidence>
<proteinExistence type="predicted"/>
<sequence>MESIMARALEYTLKYWLKSFSRDQFKLQGRTCQLSNIDISGEALHASLGLPTALIVTMAKAGKLEIVLPYLSNVQVEPIILHVDKLDVVLEETDDMNARRNMSSAQAALSSSKGGGYGFAEKIADGMTLQIQTVNLLLETHGGGRHLRGTTWASPMASITIRNLVLYTTNENWQVVNLKTARDFSSDKNYIYVFRKLEWEYLCIDLLPHPDMFANVSEDASSQKDDDGAKRAFFGGERFIDGISGEAYITIQRTGHNWPLGLEVQVHITEAICQALSEPGLRAVLRFFMGLYVCLNREDVTQSAEAAGNTLVSFIVDHIFLGIKDAGFQLELLLQSVLFSRACVSDGELAKYLTRIMVGGLILRDTFSQPACPLVQPSMQDSAEEHLQIPEFGKNFCPPIYPLGDQQWRPNESVPLISLHSLQFMPSLAPPSLSSQTVIDCKPLMIDLQEESCLRISSFLTDGVALNPEDTSPDFSLNSFQITVKELEITVPLEFKNPDHPTCHDHPKYSSFRGAKLHIANFYFSESPFLRLGLLNLDMDAACFSMWEGQPIDNSQKKWAIGASLLGLSLEKSNNLTVANDSGLHSSELWRCVEMKGVCIQVAMITSDGSPLTSIPPPEGVVRVGVACDQYLSNTSVEQLFFVLDLYAYIDNVSDRMAMVGKNKHMPITNNESSNEKVPADTGISLVLENLKLTFLESSSFDIQGTPLVQFIGDDLSMQVTHRTLGAAMAISSTLRWDGVQVDCAEASTSLAPANEVVPSVPELRAVFWVQNRKSFRSNRSATSIPFLNLSIVHVVPFDAQDAKCHSLRVSACIAGVRLAGGMNYYEALLHRFGVLGPDGGPGAGLTKGLDRLSSGPLSKLFKTTPPLVNEVRENQNDNKEDDKNSSYIPDDVNISLELKDWLFALESADVMAEMPKSNDMEDSYLEKKTWHTSFESFKVKANGSKTDAAKSKGSLIATQKYPVEVVKVGVEGLKALKPQQKGNTPRKTVEPHGGIDLEVDIVPSEDNDVDGMMTWAVENLKISAKQPIEIVVRKDELQHVTNLFKLEVDSMGQVAVGILRLLKLDKSVGQPALDQLRHLGSEGFEEIFSPRNLSTDTKSPSFARGQSLLASPHIQCRSSFDSTLSSLEEALLDSQSNCATLSAELNTSESSKPQVHNIEQLAQRLESMKELLMKLRTQL</sequence>
<name>A0A2U1PA03_ARTAN</name>
<dbReference type="PANTHER" id="PTHR22774">
    <property type="entry name" value="CHOREIN N-TERMINAL DOMAIN-CONTAINING PROTEIN"/>
    <property type="match status" value="1"/>
</dbReference>
<feature type="region of interest" description="Disordered" evidence="1">
    <location>
        <begin position="865"/>
        <end position="888"/>
    </location>
</feature>
<feature type="compositionally biased region" description="Basic and acidic residues" evidence="1">
    <location>
        <begin position="871"/>
        <end position="885"/>
    </location>
</feature>
<dbReference type="InterPro" id="IPR026728">
    <property type="entry name" value="BLTP3A/B"/>
</dbReference>
<keyword evidence="3" id="KW-1185">Reference proteome</keyword>
<comment type="caution">
    <text evidence="2">The sequence shown here is derived from an EMBL/GenBank/DDBJ whole genome shotgun (WGS) entry which is preliminary data.</text>
</comment>
<dbReference type="EMBL" id="PKPP01001458">
    <property type="protein sequence ID" value="PWA82568.1"/>
    <property type="molecule type" value="Genomic_DNA"/>
</dbReference>
<evidence type="ECO:0000256" key="1">
    <source>
        <dbReference type="SAM" id="MobiDB-lite"/>
    </source>
</evidence>
<dbReference type="Proteomes" id="UP000245207">
    <property type="component" value="Unassembled WGS sequence"/>
</dbReference>
<dbReference type="AlphaFoldDB" id="A0A2U1PA03"/>
<dbReference type="OrthoDB" id="43807at2759"/>